<feature type="domain" description="Toprim" evidence="8">
    <location>
        <begin position="84"/>
        <end position="182"/>
    </location>
</feature>
<evidence type="ECO:0000256" key="3">
    <source>
        <dbReference type="ARBA" id="ARBA00022771"/>
    </source>
</evidence>
<dbReference type="HAMAP" id="MF_00017">
    <property type="entry name" value="RecR"/>
    <property type="match status" value="1"/>
</dbReference>
<dbReference type="STRING" id="1802435.A2114_00720"/>
<evidence type="ECO:0000256" key="4">
    <source>
        <dbReference type="ARBA" id="ARBA00022833"/>
    </source>
</evidence>
<dbReference type="PANTHER" id="PTHR30446:SF0">
    <property type="entry name" value="RECOMBINATION PROTEIN RECR"/>
    <property type="match status" value="1"/>
</dbReference>
<comment type="caution">
    <text evidence="7">Lacks conserved residue(s) required for the propagation of feature annotation.</text>
</comment>
<keyword evidence="6 7" id="KW-0234">DNA repair</keyword>
<sequence length="206" mass="23340">MGENLIQELAVAFARFPGVGPRQAKRFVYFLLRSQPGNAERLVRLIGELRRKIGQCGDCRRFVDTDELRAKQCALCRHERRDHSLLLVVEKDVDVDQIERAGSYEGRYFVLGGLVPLLEDEPDKRIRLTELKKYLDRHEIKELIVALTANAEGDNTAEYLQQTLKKYEADGLVVTVLGRGLSSGIELEYSDPDTIKHALSGRTKIS</sequence>
<dbReference type="Gene3D" id="1.10.8.420">
    <property type="entry name" value="RecR Domain 1"/>
    <property type="match status" value="1"/>
</dbReference>
<evidence type="ECO:0000256" key="2">
    <source>
        <dbReference type="ARBA" id="ARBA00022763"/>
    </source>
</evidence>
<comment type="function">
    <text evidence="7">May play a role in DNA repair. It seems to be involved in an RecBC-independent recombinational process of DNA repair. It may act with RecF and RecO.</text>
</comment>
<comment type="caution">
    <text evidence="9">The sequence shown here is derived from an EMBL/GenBank/DDBJ whole genome shotgun (WGS) entry which is preliminary data.</text>
</comment>
<dbReference type="PANTHER" id="PTHR30446">
    <property type="entry name" value="RECOMBINATION PROTEIN RECR"/>
    <property type="match status" value="1"/>
</dbReference>
<dbReference type="Pfam" id="PF21176">
    <property type="entry name" value="RecR_HhH"/>
    <property type="match status" value="1"/>
</dbReference>
<comment type="similarity">
    <text evidence="7">Belongs to the RecR family.</text>
</comment>
<dbReference type="EMBL" id="MHTG01000014">
    <property type="protein sequence ID" value="OHA57413.1"/>
    <property type="molecule type" value="Genomic_DNA"/>
</dbReference>
<dbReference type="SUPFAM" id="SSF111304">
    <property type="entry name" value="Recombination protein RecR"/>
    <property type="match status" value="1"/>
</dbReference>
<gene>
    <name evidence="7" type="primary">recR</name>
    <name evidence="9" type="ORF">A2114_00720</name>
</gene>
<dbReference type="InterPro" id="IPR023627">
    <property type="entry name" value="Rcmb_RecR"/>
</dbReference>
<dbReference type="GO" id="GO:0006281">
    <property type="term" value="P:DNA repair"/>
    <property type="evidence" value="ECO:0007669"/>
    <property type="project" value="UniProtKB-UniRule"/>
</dbReference>
<name>A0A1G2QAH7_9BACT</name>
<dbReference type="GO" id="GO:0008270">
    <property type="term" value="F:zinc ion binding"/>
    <property type="evidence" value="ECO:0007669"/>
    <property type="project" value="UniProtKB-KW"/>
</dbReference>
<dbReference type="Proteomes" id="UP000176494">
    <property type="component" value="Unassembled WGS sequence"/>
</dbReference>
<evidence type="ECO:0000256" key="7">
    <source>
        <dbReference type="HAMAP-Rule" id="MF_00017"/>
    </source>
</evidence>
<dbReference type="Pfam" id="PF13662">
    <property type="entry name" value="Toprim_4"/>
    <property type="match status" value="1"/>
</dbReference>
<proteinExistence type="inferred from homology"/>
<evidence type="ECO:0000313" key="10">
    <source>
        <dbReference type="Proteomes" id="UP000176494"/>
    </source>
</evidence>
<dbReference type="GO" id="GO:0006310">
    <property type="term" value="P:DNA recombination"/>
    <property type="evidence" value="ECO:0007669"/>
    <property type="project" value="UniProtKB-UniRule"/>
</dbReference>
<accession>A0A1G2QAH7</accession>
<evidence type="ECO:0000256" key="1">
    <source>
        <dbReference type="ARBA" id="ARBA00022723"/>
    </source>
</evidence>
<keyword evidence="3 7" id="KW-0863">Zinc-finger</keyword>
<dbReference type="GO" id="GO:0003677">
    <property type="term" value="F:DNA binding"/>
    <property type="evidence" value="ECO:0007669"/>
    <property type="project" value="UniProtKB-UniRule"/>
</dbReference>
<keyword evidence="4 7" id="KW-0862">Zinc</keyword>
<keyword evidence="2 7" id="KW-0227">DNA damage</keyword>
<dbReference type="InterPro" id="IPR000093">
    <property type="entry name" value="DNA_Rcmb_RecR"/>
</dbReference>
<evidence type="ECO:0000256" key="5">
    <source>
        <dbReference type="ARBA" id="ARBA00023172"/>
    </source>
</evidence>
<organism evidence="9 10">
    <name type="scientific">Candidatus Vogelbacteria bacterium GWA1_51_14</name>
    <dbReference type="NCBI Taxonomy" id="1802435"/>
    <lineage>
        <taxon>Bacteria</taxon>
        <taxon>Candidatus Vogeliibacteriota</taxon>
    </lineage>
</organism>
<evidence type="ECO:0000259" key="8">
    <source>
        <dbReference type="PROSITE" id="PS50880"/>
    </source>
</evidence>
<evidence type="ECO:0000313" key="9">
    <source>
        <dbReference type="EMBL" id="OHA57413.1"/>
    </source>
</evidence>
<keyword evidence="5 7" id="KW-0233">DNA recombination</keyword>
<dbReference type="InterPro" id="IPR006171">
    <property type="entry name" value="TOPRIM_dom"/>
</dbReference>
<keyword evidence="1 7" id="KW-0479">Metal-binding</keyword>
<dbReference type="PROSITE" id="PS50880">
    <property type="entry name" value="TOPRIM"/>
    <property type="match status" value="1"/>
</dbReference>
<protein>
    <recommendedName>
        <fullName evidence="7">Recombination protein RecR</fullName>
    </recommendedName>
</protein>
<dbReference type="AlphaFoldDB" id="A0A1G2QAH7"/>
<dbReference type="Gene3D" id="3.40.1360.10">
    <property type="match status" value="1"/>
</dbReference>
<reference evidence="9 10" key="1">
    <citation type="journal article" date="2016" name="Nat. Commun.">
        <title>Thousands of microbial genomes shed light on interconnected biogeochemical processes in an aquifer system.</title>
        <authorList>
            <person name="Anantharaman K."/>
            <person name="Brown C.T."/>
            <person name="Hug L.A."/>
            <person name="Sharon I."/>
            <person name="Castelle C.J."/>
            <person name="Probst A.J."/>
            <person name="Thomas B.C."/>
            <person name="Singh A."/>
            <person name="Wilkins M.J."/>
            <person name="Karaoz U."/>
            <person name="Brodie E.L."/>
            <person name="Williams K.H."/>
            <person name="Hubbard S.S."/>
            <person name="Banfield J.F."/>
        </authorList>
    </citation>
    <scope>NUCLEOTIDE SEQUENCE [LARGE SCALE GENOMIC DNA]</scope>
</reference>
<evidence type="ECO:0000256" key="6">
    <source>
        <dbReference type="ARBA" id="ARBA00023204"/>
    </source>
</evidence>
<dbReference type="SMART" id="SM00493">
    <property type="entry name" value="TOPRIM"/>
    <property type="match status" value="1"/>
</dbReference>
<dbReference type="Pfam" id="PF21175">
    <property type="entry name" value="RecR_C"/>
    <property type="match status" value="1"/>
</dbReference>